<dbReference type="AlphaFoldDB" id="A0A2Z6AV99"/>
<dbReference type="Proteomes" id="UP000269883">
    <property type="component" value="Chromosome"/>
</dbReference>
<dbReference type="KEGG" id="dfl:DFE_0443"/>
<dbReference type="GO" id="GO:0016829">
    <property type="term" value="F:lyase activity"/>
    <property type="evidence" value="ECO:0007669"/>
    <property type="project" value="UniProtKB-KW"/>
</dbReference>
<name>A0A2Z6AV99_9BACT</name>
<keyword evidence="2" id="KW-1185">Reference proteome</keyword>
<protein>
    <submittedName>
        <fullName evidence="1">Putative alkylmercury lyase</fullName>
    </submittedName>
</protein>
<gene>
    <name evidence="1" type="ORF">DFE_0443</name>
</gene>
<accession>A0A2Z6AV99</accession>
<evidence type="ECO:0000313" key="2">
    <source>
        <dbReference type="Proteomes" id="UP000269883"/>
    </source>
</evidence>
<evidence type="ECO:0000313" key="1">
    <source>
        <dbReference type="EMBL" id="BBD07169.1"/>
    </source>
</evidence>
<dbReference type="EMBL" id="AP017378">
    <property type="protein sequence ID" value="BBD07169.1"/>
    <property type="molecule type" value="Genomic_DNA"/>
</dbReference>
<reference evidence="1 2" key="1">
    <citation type="journal article" date="2018" name="Sci. Adv.">
        <title>Multi-heme cytochromes provide a pathway for survival in energy-limited environments.</title>
        <authorList>
            <person name="Deng X."/>
            <person name="Dohmae N."/>
            <person name="Nealson K.H."/>
            <person name="Hashimoto K."/>
            <person name="Okamoto A."/>
        </authorList>
    </citation>
    <scope>NUCLEOTIDE SEQUENCE [LARGE SCALE GENOMIC DNA]</scope>
    <source>
        <strain evidence="1 2">IS5</strain>
    </source>
</reference>
<organism evidence="1 2">
    <name type="scientific">Desulfovibrio ferrophilus</name>
    <dbReference type="NCBI Taxonomy" id="241368"/>
    <lineage>
        <taxon>Bacteria</taxon>
        <taxon>Pseudomonadati</taxon>
        <taxon>Thermodesulfobacteriota</taxon>
        <taxon>Desulfovibrionia</taxon>
        <taxon>Desulfovibrionales</taxon>
        <taxon>Desulfovibrionaceae</taxon>
        <taxon>Desulfovibrio</taxon>
    </lineage>
</organism>
<keyword evidence="1" id="KW-0456">Lyase</keyword>
<sequence length="99" mass="10924">MSIICVEVKSPDVNGIHKNGQSNIMRNIKIIAFKGCLPALKLHDTMKNLIAEGPSRFTLSLDIVPSPHLAKKMGLYGSPTILANKKEYQAERRGPASFY</sequence>
<proteinExistence type="predicted"/>